<protein>
    <submittedName>
        <fullName evidence="1">Uncharacterized protein</fullName>
    </submittedName>
</protein>
<organism evidence="1 2">
    <name type="scientific">Coprinopsis marcescibilis</name>
    <name type="common">Agaric fungus</name>
    <name type="synonym">Psathyrella marcescibilis</name>
    <dbReference type="NCBI Taxonomy" id="230819"/>
    <lineage>
        <taxon>Eukaryota</taxon>
        <taxon>Fungi</taxon>
        <taxon>Dikarya</taxon>
        <taxon>Basidiomycota</taxon>
        <taxon>Agaricomycotina</taxon>
        <taxon>Agaricomycetes</taxon>
        <taxon>Agaricomycetidae</taxon>
        <taxon>Agaricales</taxon>
        <taxon>Agaricineae</taxon>
        <taxon>Psathyrellaceae</taxon>
        <taxon>Coprinopsis</taxon>
    </lineage>
</organism>
<gene>
    <name evidence="1" type="ORF">FA15DRAFT_675812</name>
</gene>
<keyword evidence="2" id="KW-1185">Reference proteome</keyword>
<proteinExistence type="predicted"/>
<dbReference type="Proteomes" id="UP000307440">
    <property type="component" value="Unassembled WGS sequence"/>
</dbReference>
<dbReference type="AlphaFoldDB" id="A0A5C3KCZ7"/>
<accession>A0A5C3KCZ7</accession>
<sequence length="53" mass="5771">MAVRVVFCDSFDLQDIVKDSKSTLGGEGVDYCTFGTAGGRCRSMHTGGHEWGW</sequence>
<name>A0A5C3KCZ7_COPMA</name>
<evidence type="ECO:0000313" key="2">
    <source>
        <dbReference type="Proteomes" id="UP000307440"/>
    </source>
</evidence>
<evidence type="ECO:0000313" key="1">
    <source>
        <dbReference type="EMBL" id="TFK17788.1"/>
    </source>
</evidence>
<dbReference type="EMBL" id="ML210463">
    <property type="protein sequence ID" value="TFK17788.1"/>
    <property type="molecule type" value="Genomic_DNA"/>
</dbReference>
<reference evidence="1 2" key="1">
    <citation type="journal article" date="2019" name="Nat. Ecol. Evol.">
        <title>Megaphylogeny resolves global patterns of mushroom evolution.</title>
        <authorList>
            <person name="Varga T."/>
            <person name="Krizsan K."/>
            <person name="Foldi C."/>
            <person name="Dima B."/>
            <person name="Sanchez-Garcia M."/>
            <person name="Sanchez-Ramirez S."/>
            <person name="Szollosi G.J."/>
            <person name="Szarkandi J.G."/>
            <person name="Papp V."/>
            <person name="Albert L."/>
            <person name="Andreopoulos W."/>
            <person name="Angelini C."/>
            <person name="Antonin V."/>
            <person name="Barry K.W."/>
            <person name="Bougher N.L."/>
            <person name="Buchanan P."/>
            <person name="Buyck B."/>
            <person name="Bense V."/>
            <person name="Catcheside P."/>
            <person name="Chovatia M."/>
            <person name="Cooper J."/>
            <person name="Damon W."/>
            <person name="Desjardin D."/>
            <person name="Finy P."/>
            <person name="Geml J."/>
            <person name="Haridas S."/>
            <person name="Hughes K."/>
            <person name="Justo A."/>
            <person name="Karasinski D."/>
            <person name="Kautmanova I."/>
            <person name="Kiss B."/>
            <person name="Kocsube S."/>
            <person name="Kotiranta H."/>
            <person name="LaButti K.M."/>
            <person name="Lechner B.E."/>
            <person name="Liimatainen K."/>
            <person name="Lipzen A."/>
            <person name="Lukacs Z."/>
            <person name="Mihaltcheva S."/>
            <person name="Morgado L.N."/>
            <person name="Niskanen T."/>
            <person name="Noordeloos M.E."/>
            <person name="Ohm R.A."/>
            <person name="Ortiz-Santana B."/>
            <person name="Ovrebo C."/>
            <person name="Racz N."/>
            <person name="Riley R."/>
            <person name="Savchenko A."/>
            <person name="Shiryaev A."/>
            <person name="Soop K."/>
            <person name="Spirin V."/>
            <person name="Szebenyi C."/>
            <person name="Tomsovsky M."/>
            <person name="Tulloss R.E."/>
            <person name="Uehling J."/>
            <person name="Grigoriev I.V."/>
            <person name="Vagvolgyi C."/>
            <person name="Papp T."/>
            <person name="Martin F.M."/>
            <person name="Miettinen O."/>
            <person name="Hibbett D.S."/>
            <person name="Nagy L.G."/>
        </authorList>
    </citation>
    <scope>NUCLEOTIDE SEQUENCE [LARGE SCALE GENOMIC DNA]</scope>
    <source>
        <strain evidence="1 2">CBS 121175</strain>
    </source>
</reference>